<dbReference type="Proteomes" id="UP000295444">
    <property type="component" value="Unassembled WGS sequence"/>
</dbReference>
<keyword evidence="2" id="KW-1185">Reference proteome</keyword>
<gene>
    <name evidence="1" type="ORF">EV186_106195</name>
</gene>
<dbReference type="RefSeq" id="WP_133852803.1">
    <property type="nucleotide sequence ID" value="NZ_SNXZ01000006.1"/>
</dbReference>
<organism evidence="1 2">
    <name type="scientific">Labedaea rhizosphaerae</name>
    <dbReference type="NCBI Taxonomy" id="598644"/>
    <lineage>
        <taxon>Bacteria</taxon>
        <taxon>Bacillati</taxon>
        <taxon>Actinomycetota</taxon>
        <taxon>Actinomycetes</taxon>
        <taxon>Pseudonocardiales</taxon>
        <taxon>Pseudonocardiaceae</taxon>
        <taxon>Labedaea</taxon>
    </lineage>
</organism>
<protein>
    <submittedName>
        <fullName evidence="1">Uncharacterized protein</fullName>
    </submittedName>
</protein>
<accession>A0A4R6S2L8</accession>
<evidence type="ECO:0000313" key="1">
    <source>
        <dbReference type="EMBL" id="TDP93801.1"/>
    </source>
</evidence>
<name>A0A4R6S2L8_LABRH</name>
<dbReference type="AlphaFoldDB" id="A0A4R6S2L8"/>
<evidence type="ECO:0000313" key="2">
    <source>
        <dbReference type="Proteomes" id="UP000295444"/>
    </source>
</evidence>
<proteinExistence type="predicted"/>
<dbReference type="EMBL" id="SNXZ01000006">
    <property type="protein sequence ID" value="TDP93801.1"/>
    <property type="molecule type" value="Genomic_DNA"/>
</dbReference>
<comment type="caution">
    <text evidence="1">The sequence shown here is derived from an EMBL/GenBank/DDBJ whole genome shotgun (WGS) entry which is preliminary data.</text>
</comment>
<sequence>MSFDRRLALAVLYAATATRVVHLDCRRLTSAAASWLLTRVLQTYLGREARHRRRCNPTLTPG</sequence>
<reference evidence="1 2" key="1">
    <citation type="submission" date="2019-03" db="EMBL/GenBank/DDBJ databases">
        <title>Genomic Encyclopedia of Type Strains, Phase IV (KMG-IV): sequencing the most valuable type-strain genomes for metagenomic binning, comparative biology and taxonomic classification.</title>
        <authorList>
            <person name="Goeker M."/>
        </authorList>
    </citation>
    <scope>NUCLEOTIDE SEQUENCE [LARGE SCALE GENOMIC DNA]</scope>
    <source>
        <strain evidence="1 2">DSM 45361</strain>
    </source>
</reference>